<dbReference type="PANTHER" id="PTHR45892:SF1">
    <property type="entry name" value="AMINOACYLASE-1"/>
    <property type="match status" value="1"/>
</dbReference>
<dbReference type="InterPro" id="IPR052083">
    <property type="entry name" value="Aminoacylase-1_M20A"/>
</dbReference>
<dbReference type="InterPro" id="IPR036264">
    <property type="entry name" value="Bact_exopeptidase_dim_dom"/>
</dbReference>
<dbReference type="FunFam" id="1.10.150.900:FF:000001">
    <property type="entry name" value="Aminoacylase-1, putative"/>
    <property type="match status" value="1"/>
</dbReference>
<comment type="similarity">
    <text evidence="2">Belongs to the peptidase M20A family.</text>
</comment>
<name>A0A6P8XAL4_DROAB</name>
<keyword evidence="4" id="KW-0963">Cytoplasm</keyword>
<feature type="binding site" evidence="10">
    <location>
        <position position="174"/>
    </location>
    <ligand>
        <name>Zn(2+)</name>
        <dbReference type="ChEBI" id="CHEBI:29105"/>
        <label>1</label>
    </ligand>
</feature>
<evidence type="ECO:0000313" key="13">
    <source>
        <dbReference type="RefSeq" id="XP_034113241.1"/>
    </source>
</evidence>
<dbReference type="AlphaFoldDB" id="A0A6P8XAL4"/>
<feature type="binding site" evidence="10">
    <location>
        <position position="113"/>
    </location>
    <ligand>
        <name>Zn(2+)</name>
        <dbReference type="ChEBI" id="CHEBI:29105"/>
        <label>2</label>
    </ligand>
</feature>
<dbReference type="Gene3D" id="3.30.70.360">
    <property type="match status" value="1"/>
</dbReference>
<dbReference type="InterPro" id="IPR011650">
    <property type="entry name" value="Peptidase_M20_dimer"/>
</dbReference>
<dbReference type="PANTHER" id="PTHR45892">
    <property type="entry name" value="AMINOACYLASE-1"/>
    <property type="match status" value="1"/>
</dbReference>
<keyword evidence="7 10" id="KW-0862">Zinc</keyword>
<dbReference type="PIRSF" id="PIRSF036696">
    <property type="entry name" value="ACY-1"/>
    <property type="match status" value="1"/>
</dbReference>
<dbReference type="GO" id="GO:0006520">
    <property type="term" value="P:amino acid metabolic process"/>
    <property type="evidence" value="ECO:0007669"/>
    <property type="project" value="InterPro"/>
</dbReference>
<dbReference type="Pfam" id="PF07687">
    <property type="entry name" value="M20_dimer"/>
    <property type="match status" value="1"/>
</dbReference>
<evidence type="ECO:0000256" key="9">
    <source>
        <dbReference type="PIRSR" id="PIRSR036696-1"/>
    </source>
</evidence>
<dbReference type="GO" id="GO:0004046">
    <property type="term" value="F:aminoacylase activity"/>
    <property type="evidence" value="ECO:0007669"/>
    <property type="project" value="UniProtKB-EC"/>
</dbReference>
<feature type="binding site" evidence="10">
    <location>
        <position position="113"/>
    </location>
    <ligand>
        <name>Zn(2+)</name>
        <dbReference type="ChEBI" id="CHEBI:29105"/>
        <label>1</label>
    </ligand>
</feature>
<evidence type="ECO:0000313" key="12">
    <source>
        <dbReference type="Proteomes" id="UP000515160"/>
    </source>
</evidence>
<dbReference type="SUPFAM" id="SSF53187">
    <property type="entry name" value="Zn-dependent exopeptidases"/>
    <property type="match status" value="1"/>
</dbReference>
<accession>A0A6P8XAL4</accession>
<dbReference type="InterPro" id="IPR010159">
    <property type="entry name" value="N-acyl_aa_amidohydrolase"/>
</dbReference>
<dbReference type="CDD" id="cd05646">
    <property type="entry name" value="M20_AcylaseI_like"/>
    <property type="match status" value="1"/>
</dbReference>
<dbReference type="GO" id="GO:0046872">
    <property type="term" value="F:metal ion binding"/>
    <property type="evidence" value="ECO:0007669"/>
    <property type="project" value="UniProtKB-KW"/>
</dbReference>
<dbReference type="OrthoDB" id="3064516at2759"/>
<comment type="cofactor">
    <cofactor evidence="10">
        <name>Zn(2+)</name>
        <dbReference type="ChEBI" id="CHEBI:29105"/>
    </cofactor>
    <text evidence="10">Binds 2 Zn(2+) ions per subunit.</text>
</comment>
<dbReference type="GeneID" id="117573873"/>
<dbReference type="EC" id="3.5.1.14" evidence="3"/>
<evidence type="ECO:0000256" key="7">
    <source>
        <dbReference type="ARBA" id="ARBA00022833"/>
    </source>
</evidence>
<dbReference type="Gene3D" id="1.10.150.900">
    <property type="match status" value="1"/>
</dbReference>
<dbReference type="SUPFAM" id="SSF55031">
    <property type="entry name" value="Bacterial exopeptidase dimerisation domain"/>
    <property type="match status" value="1"/>
</dbReference>
<evidence type="ECO:0000256" key="10">
    <source>
        <dbReference type="PIRSR" id="PIRSR036696-2"/>
    </source>
</evidence>
<dbReference type="NCBIfam" id="TIGR01880">
    <property type="entry name" value="Ac-peptdase-euk"/>
    <property type="match status" value="1"/>
</dbReference>
<dbReference type="GO" id="GO:0005737">
    <property type="term" value="C:cytoplasm"/>
    <property type="evidence" value="ECO:0007669"/>
    <property type="project" value="UniProtKB-SubCell"/>
</dbReference>
<organism evidence="12 13">
    <name type="scientific">Drosophila albomicans</name>
    <name type="common">Fruit fly</name>
    <dbReference type="NCBI Taxonomy" id="7291"/>
    <lineage>
        <taxon>Eukaryota</taxon>
        <taxon>Metazoa</taxon>
        <taxon>Ecdysozoa</taxon>
        <taxon>Arthropoda</taxon>
        <taxon>Hexapoda</taxon>
        <taxon>Insecta</taxon>
        <taxon>Pterygota</taxon>
        <taxon>Neoptera</taxon>
        <taxon>Endopterygota</taxon>
        <taxon>Diptera</taxon>
        <taxon>Brachycera</taxon>
        <taxon>Muscomorpha</taxon>
        <taxon>Ephydroidea</taxon>
        <taxon>Drosophilidae</taxon>
        <taxon>Drosophila</taxon>
    </lineage>
</organism>
<dbReference type="Gene3D" id="3.40.630.10">
    <property type="entry name" value="Zn peptidases"/>
    <property type="match status" value="1"/>
</dbReference>
<dbReference type="RefSeq" id="XP_034113241.1">
    <property type="nucleotide sequence ID" value="XM_034257350.2"/>
</dbReference>
<keyword evidence="12" id="KW-1185">Reference proteome</keyword>
<feature type="domain" description="Peptidase M20 dimerisation" evidence="11">
    <location>
        <begin position="187"/>
        <end position="297"/>
    </location>
</feature>
<feature type="active site" description="Proton acceptor" evidence="9">
    <location>
        <position position="147"/>
    </location>
</feature>
<feature type="active site" evidence="9">
    <location>
        <position position="82"/>
    </location>
</feature>
<proteinExistence type="inferred from homology"/>
<keyword evidence="5 10" id="KW-0479">Metal-binding</keyword>
<gene>
    <name evidence="13" type="primary">LOC117573873</name>
</gene>
<evidence type="ECO:0000256" key="2">
    <source>
        <dbReference type="ARBA" id="ARBA00006247"/>
    </source>
</evidence>
<feature type="binding site" evidence="10">
    <location>
        <position position="80"/>
    </location>
    <ligand>
        <name>Zn(2+)</name>
        <dbReference type="ChEBI" id="CHEBI:29105"/>
        <label>1</label>
    </ligand>
</feature>
<dbReference type="Proteomes" id="UP000515160">
    <property type="component" value="Chromosome 2R"/>
</dbReference>
<evidence type="ECO:0000256" key="3">
    <source>
        <dbReference type="ARBA" id="ARBA00011913"/>
    </source>
</evidence>
<evidence type="ECO:0000256" key="8">
    <source>
        <dbReference type="ARBA" id="ARBA00029656"/>
    </source>
</evidence>
<evidence type="ECO:0000256" key="1">
    <source>
        <dbReference type="ARBA" id="ARBA00004496"/>
    </source>
</evidence>
<evidence type="ECO:0000256" key="6">
    <source>
        <dbReference type="ARBA" id="ARBA00022801"/>
    </source>
</evidence>
<protein>
    <recommendedName>
        <fullName evidence="3">N-acyl-aliphatic-L-amino acid amidohydrolase</fullName>
        <ecNumber evidence="3">3.5.1.14</ecNumber>
    </recommendedName>
    <alternativeName>
        <fullName evidence="8">N-acyl-L-amino-acid amidohydrolase</fullName>
    </alternativeName>
</protein>
<dbReference type="InterPro" id="IPR002933">
    <property type="entry name" value="Peptidase_M20"/>
</dbReference>
<feature type="binding site" evidence="10">
    <location>
        <position position="148"/>
    </location>
    <ligand>
        <name>Zn(2+)</name>
        <dbReference type="ChEBI" id="CHEBI:29105"/>
        <label>2</label>
    </ligand>
</feature>
<reference evidence="13" key="1">
    <citation type="submission" date="2025-08" db="UniProtKB">
        <authorList>
            <consortium name="RefSeq"/>
        </authorList>
    </citation>
    <scope>IDENTIFICATION</scope>
    <source>
        <strain evidence="13">15112-1751.03</strain>
        <tissue evidence="13">Whole Adult</tissue>
    </source>
</reference>
<dbReference type="Pfam" id="PF01546">
    <property type="entry name" value="Peptidase_M20"/>
    <property type="match status" value="1"/>
</dbReference>
<evidence type="ECO:0000256" key="5">
    <source>
        <dbReference type="ARBA" id="ARBA00022723"/>
    </source>
</evidence>
<comment type="subcellular location">
    <subcellularLocation>
        <location evidence="1">Cytoplasm</location>
    </subcellularLocation>
</comment>
<evidence type="ECO:0000256" key="4">
    <source>
        <dbReference type="ARBA" id="ARBA00022490"/>
    </source>
</evidence>
<sequence length="400" mass="45423">MSKAKWENDEEIRIFREYLRIPSVHPNIDYTACVEFLKRQATNLGLPVEVIYPGNNSNPVVVIKWLGKQPELPSIILNSHMDVVPVFPDKWNHAPFDAHLDEEGRIFARGSQDMKCVGTQYLGAIRSLLAQGHQPKRTVYLTFVPDEEDGRPGMADLVESDYFKQLNVGFSFDEGIASADETFTVFYAERTLWNIRFKFNGTSGHGSLLHKNTAGEKLSFVVNKFTEYRDSQVKRLEDNPNFDIGDVTTVNLTRINGGIQSNVVPPLLEVLFDIRLAVTESLTEFEQQVRKWCEEAGGGIELDFEWKEPYAAPTKIDASNPYWLAFKRGLDELGLKIRTRVFPGATDSRYLRVKGIQALGFSPINNTPVLLHDHNEFLGAETYLRGIQIYKKLIEYVSNA</sequence>
<feature type="binding site" evidence="10">
    <location>
        <position position="372"/>
    </location>
    <ligand>
        <name>Zn(2+)</name>
        <dbReference type="ChEBI" id="CHEBI:29105"/>
        <label>2</label>
    </ligand>
</feature>
<evidence type="ECO:0000259" key="11">
    <source>
        <dbReference type="Pfam" id="PF07687"/>
    </source>
</evidence>
<dbReference type="FunFam" id="3.40.630.10:FF:000019">
    <property type="entry name" value="Aminoacylase 1"/>
    <property type="match status" value="1"/>
</dbReference>
<keyword evidence="6" id="KW-0378">Hydrolase</keyword>
<dbReference type="FunFam" id="3.30.70.360:FF:000005">
    <property type="entry name" value="Putative Aminoacylase-1"/>
    <property type="match status" value="1"/>
</dbReference>